<keyword evidence="2" id="KW-1003">Cell membrane</keyword>
<evidence type="ECO:0000256" key="5">
    <source>
        <dbReference type="ARBA" id="ARBA00022692"/>
    </source>
</evidence>
<keyword evidence="6 8" id="KW-1133">Transmembrane helix</keyword>
<name>A0A417Y2N8_9ACTN</name>
<proteinExistence type="predicted"/>
<dbReference type="GO" id="GO:0016763">
    <property type="term" value="F:pentosyltransferase activity"/>
    <property type="evidence" value="ECO:0007669"/>
    <property type="project" value="TreeGrafter"/>
</dbReference>
<dbReference type="GO" id="GO:0009103">
    <property type="term" value="P:lipopolysaccharide biosynthetic process"/>
    <property type="evidence" value="ECO:0007669"/>
    <property type="project" value="UniProtKB-ARBA"/>
</dbReference>
<organism evidence="9 10">
    <name type="scientific">Nocardioides immobilis</name>
    <dbReference type="NCBI Taxonomy" id="2049295"/>
    <lineage>
        <taxon>Bacteria</taxon>
        <taxon>Bacillati</taxon>
        <taxon>Actinomycetota</taxon>
        <taxon>Actinomycetes</taxon>
        <taxon>Propionibacteriales</taxon>
        <taxon>Nocardioidaceae</taxon>
        <taxon>Nocardioides</taxon>
    </lineage>
</organism>
<dbReference type="Proteomes" id="UP000283644">
    <property type="component" value="Unassembled WGS sequence"/>
</dbReference>
<comment type="caution">
    <text evidence="9">The sequence shown here is derived from an EMBL/GenBank/DDBJ whole genome shotgun (WGS) entry which is preliminary data.</text>
</comment>
<dbReference type="PANTHER" id="PTHR33908">
    <property type="entry name" value="MANNOSYLTRANSFERASE YKCB-RELATED"/>
    <property type="match status" value="1"/>
</dbReference>
<dbReference type="AlphaFoldDB" id="A0A417Y2N8"/>
<evidence type="ECO:0000256" key="1">
    <source>
        <dbReference type="ARBA" id="ARBA00004651"/>
    </source>
</evidence>
<keyword evidence="4" id="KW-0808">Transferase</keyword>
<feature type="transmembrane region" description="Helical" evidence="8">
    <location>
        <begin position="118"/>
        <end position="139"/>
    </location>
</feature>
<feature type="transmembrane region" description="Helical" evidence="8">
    <location>
        <begin position="174"/>
        <end position="190"/>
    </location>
</feature>
<evidence type="ECO:0000313" key="10">
    <source>
        <dbReference type="Proteomes" id="UP000283644"/>
    </source>
</evidence>
<feature type="transmembrane region" description="Helical" evidence="8">
    <location>
        <begin position="202"/>
        <end position="230"/>
    </location>
</feature>
<evidence type="ECO:0000256" key="4">
    <source>
        <dbReference type="ARBA" id="ARBA00022679"/>
    </source>
</evidence>
<evidence type="ECO:0000313" key="9">
    <source>
        <dbReference type="EMBL" id="RHW26930.1"/>
    </source>
</evidence>
<feature type="transmembrane region" description="Helical" evidence="8">
    <location>
        <begin position="331"/>
        <end position="355"/>
    </location>
</feature>
<dbReference type="InterPro" id="IPR050297">
    <property type="entry name" value="LipidA_mod_glycosyltrf_83"/>
</dbReference>
<sequence>MLMKSPPADAGGVVGRLRTWPAHPLAVPFLLAIVMLAIGAQAACLYDHPNPANDEPAHIGYVAALARGDLPTIDTSSGYDGSDEAHSHVWTANHPPAFHALLVPIWWLSSGDAGAATIAMRLVNTAGFAGWLFLVGLIARELVPRRRWVPAVATAVALTPTLAIRSGFVMNDGLGSAAALLAMLMTIRMVRRQVTPMRVAVAAIAGTLAAGTRAQGVLLVALCCLVVLIVGVRQHGWVRGSAAAAVVGGVPAVATGWFYLRNYRLYGDFTGQDALLDKFARSPIDHVFDVFALRTVIESLLSTPIPLLALTVLTPIAAIAAARRGDLRPDLAWLLLGTNGAITAANIAHFISAGGGFHDRYFMQVMPLLATATALGMLEVARWIPRSSAGDLREGLVATCWTAVLLGWLAGAVAVLEWFDLVAHPNRIPVAGATPIVLAAAAGLTALAAVAVMVRGDRRPSEGQLSAEPALYSDQSMFQSP</sequence>
<keyword evidence="10" id="KW-1185">Reference proteome</keyword>
<comment type="subcellular location">
    <subcellularLocation>
        <location evidence="1">Cell membrane</location>
        <topology evidence="1">Multi-pass membrane protein</topology>
    </subcellularLocation>
</comment>
<evidence type="ECO:0008006" key="11">
    <source>
        <dbReference type="Google" id="ProtNLM"/>
    </source>
</evidence>
<reference evidence="9 10" key="1">
    <citation type="submission" date="2018-09" db="EMBL/GenBank/DDBJ databases">
        <title>Genome sequencing of Nocardioides immobilis CCTCC AB 2017083 for comparison to Nocardioides silvaticus.</title>
        <authorList>
            <person name="Li C."/>
            <person name="Wang G."/>
        </authorList>
    </citation>
    <scope>NUCLEOTIDE SEQUENCE [LARGE SCALE GENOMIC DNA]</scope>
    <source>
        <strain evidence="9 10">CCTCC AB 2017083</strain>
    </source>
</reference>
<evidence type="ECO:0000256" key="3">
    <source>
        <dbReference type="ARBA" id="ARBA00022676"/>
    </source>
</evidence>
<dbReference type="EMBL" id="QXGH01000015">
    <property type="protein sequence ID" value="RHW26930.1"/>
    <property type="molecule type" value="Genomic_DNA"/>
</dbReference>
<feature type="transmembrane region" description="Helical" evidence="8">
    <location>
        <begin position="361"/>
        <end position="384"/>
    </location>
</feature>
<accession>A0A417Y2N8</accession>
<keyword evidence="7 8" id="KW-0472">Membrane</keyword>
<keyword evidence="5 8" id="KW-0812">Transmembrane</keyword>
<feature type="transmembrane region" description="Helical" evidence="8">
    <location>
        <begin position="436"/>
        <end position="454"/>
    </location>
</feature>
<feature type="transmembrane region" description="Helical" evidence="8">
    <location>
        <begin position="396"/>
        <end position="416"/>
    </location>
</feature>
<keyword evidence="3" id="KW-0328">Glycosyltransferase</keyword>
<gene>
    <name evidence="9" type="ORF">D0Z08_12160</name>
</gene>
<protein>
    <recommendedName>
        <fullName evidence="11">DUF2142 domain-containing protein</fullName>
    </recommendedName>
</protein>
<feature type="transmembrane region" description="Helical" evidence="8">
    <location>
        <begin position="242"/>
        <end position="260"/>
    </location>
</feature>
<evidence type="ECO:0000256" key="7">
    <source>
        <dbReference type="ARBA" id="ARBA00023136"/>
    </source>
</evidence>
<dbReference type="PANTHER" id="PTHR33908:SF11">
    <property type="entry name" value="MEMBRANE PROTEIN"/>
    <property type="match status" value="1"/>
</dbReference>
<evidence type="ECO:0000256" key="6">
    <source>
        <dbReference type="ARBA" id="ARBA00022989"/>
    </source>
</evidence>
<evidence type="ECO:0000256" key="2">
    <source>
        <dbReference type="ARBA" id="ARBA00022475"/>
    </source>
</evidence>
<evidence type="ECO:0000256" key="8">
    <source>
        <dbReference type="SAM" id="Phobius"/>
    </source>
</evidence>
<dbReference type="GO" id="GO:0005886">
    <property type="term" value="C:plasma membrane"/>
    <property type="evidence" value="ECO:0007669"/>
    <property type="project" value="UniProtKB-SubCell"/>
</dbReference>